<evidence type="ECO:0000313" key="3">
    <source>
        <dbReference type="Proteomes" id="UP001152797"/>
    </source>
</evidence>
<reference evidence="1" key="1">
    <citation type="submission" date="2022-10" db="EMBL/GenBank/DDBJ databases">
        <authorList>
            <person name="Chen Y."/>
            <person name="Dougan E. K."/>
            <person name="Chan C."/>
            <person name="Rhodes N."/>
            <person name="Thang M."/>
        </authorList>
    </citation>
    <scope>NUCLEOTIDE SEQUENCE</scope>
</reference>
<evidence type="ECO:0008006" key="4">
    <source>
        <dbReference type="Google" id="ProtNLM"/>
    </source>
</evidence>
<keyword evidence="3" id="KW-1185">Reference proteome</keyword>
<organism evidence="1">
    <name type="scientific">Cladocopium goreaui</name>
    <dbReference type="NCBI Taxonomy" id="2562237"/>
    <lineage>
        <taxon>Eukaryota</taxon>
        <taxon>Sar</taxon>
        <taxon>Alveolata</taxon>
        <taxon>Dinophyceae</taxon>
        <taxon>Suessiales</taxon>
        <taxon>Symbiodiniaceae</taxon>
        <taxon>Cladocopium</taxon>
    </lineage>
</organism>
<sequence>MTFRVSVNIQTQRKKIFINELELDVFTFPTVKHVKTRVLQFVEACKNKLHNINIGTPMIEEWTVVKMRGAEAIECKDDVLMTAKEDVKCVYCDLMTKLHLALKDFSKTEAGKEADRAFAEAMGYANAGASSSEQPAVEQEAVASPLLAATKWGASKSHTFKDYHTFKRAMDCYGVYQVDEEFLKKNNTYYLGKEDSENQTSASDDETLTETATTVPESAIETVPEPESIDDTVKSIIARFEGKNHEIELTDDIKTVAKLKGAIANKLNLVPKDTRIFRTGNGEEITKSGGTFYKNAGIKVNDTLEIQVRGRGGGGKVAKTTTKQAKANRVNTKVAELIHLMEEIATTLPQNIKEISVIGDMGRKVENLMKVINARGGAQALIYQVKILKDNIPEAFARCRDYIKNTGTNAARTKLNAIAGDFFGCAPAFEFSESVSKTLELPKPAINSAFEKATVEGNFTMGDFQRLFDTMDVLVSSFAVAGDATMAS</sequence>
<evidence type="ECO:0000313" key="1">
    <source>
        <dbReference type="EMBL" id="CAI3973495.1"/>
    </source>
</evidence>
<dbReference type="AlphaFoldDB" id="A0A9P1BJ14"/>
<dbReference type="EMBL" id="CAMXCT020000080">
    <property type="protein sequence ID" value="CAL1126870.1"/>
    <property type="molecule type" value="Genomic_DNA"/>
</dbReference>
<dbReference type="EMBL" id="CAMXCT030000080">
    <property type="protein sequence ID" value="CAL4760807.1"/>
    <property type="molecule type" value="Genomic_DNA"/>
</dbReference>
<evidence type="ECO:0000313" key="2">
    <source>
        <dbReference type="EMBL" id="CAL4760807.1"/>
    </source>
</evidence>
<reference evidence="2 3" key="2">
    <citation type="submission" date="2024-05" db="EMBL/GenBank/DDBJ databases">
        <authorList>
            <person name="Chen Y."/>
            <person name="Shah S."/>
            <person name="Dougan E. K."/>
            <person name="Thang M."/>
            <person name="Chan C."/>
        </authorList>
    </citation>
    <scope>NUCLEOTIDE SEQUENCE [LARGE SCALE GENOMIC DNA]</scope>
</reference>
<protein>
    <recommendedName>
        <fullName evidence="4">Ubiquitin-like domain-containing protein</fullName>
    </recommendedName>
</protein>
<gene>
    <name evidence="1" type="ORF">C1SCF055_LOCUS2000</name>
</gene>
<dbReference type="Proteomes" id="UP001152797">
    <property type="component" value="Unassembled WGS sequence"/>
</dbReference>
<proteinExistence type="predicted"/>
<dbReference type="EMBL" id="CAMXCT010000080">
    <property type="protein sequence ID" value="CAI3973495.1"/>
    <property type="molecule type" value="Genomic_DNA"/>
</dbReference>
<comment type="caution">
    <text evidence="1">The sequence shown here is derived from an EMBL/GenBank/DDBJ whole genome shotgun (WGS) entry which is preliminary data.</text>
</comment>
<name>A0A9P1BJ14_9DINO</name>
<accession>A0A9P1BJ14</accession>